<keyword evidence="2" id="KW-0812">Transmembrane</keyword>
<gene>
    <name evidence="3" type="ORF">C1I91_25910</name>
</gene>
<organism evidence="3 4">
    <name type="scientific">Clostridium manihotivorum</name>
    <dbReference type="NCBI Taxonomy" id="2320868"/>
    <lineage>
        <taxon>Bacteria</taxon>
        <taxon>Bacillati</taxon>
        <taxon>Bacillota</taxon>
        <taxon>Clostridia</taxon>
        <taxon>Eubacteriales</taxon>
        <taxon>Clostridiaceae</taxon>
        <taxon>Clostridium</taxon>
    </lineage>
</organism>
<keyword evidence="2" id="KW-0472">Membrane</keyword>
<evidence type="ECO:0000256" key="2">
    <source>
        <dbReference type="SAM" id="Phobius"/>
    </source>
</evidence>
<dbReference type="AlphaFoldDB" id="A0A410E0D0"/>
<dbReference type="Proteomes" id="UP000286268">
    <property type="component" value="Chromosome"/>
</dbReference>
<name>A0A410E0D0_9CLOT</name>
<accession>A0A410E0D0</accession>
<evidence type="ECO:0000256" key="1">
    <source>
        <dbReference type="SAM" id="MobiDB-lite"/>
    </source>
</evidence>
<keyword evidence="2" id="KW-1133">Transmembrane helix</keyword>
<sequence length="219" mass="25152">MDDNKPAINKNIYQAPKNPSKLKNSRFNNKSVSKEKEKFYNESLIKTKNKVKNPSMNKKFTSDSKDDLKALKLAGILLAIFGGLVILAVFIFGMSKSDSDFFKGKKYFDYLGIDATSTFNEKLDNKYNLVKSDNYYAGTFTYEDESYYRFEVDNQGEKSYDMEISSLQCNVSEEDNLNTGYVEVFKRTYKSTSGEYSGKNVDVFFYKLHVPKGGIKKFE</sequence>
<feature type="transmembrane region" description="Helical" evidence="2">
    <location>
        <begin position="73"/>
        <end position="93"/>
    </location>
</feature>
<dbReference type="KEGG" id="cmah:C1I91_25910"/>
<evidence type="ECO:0000313" key="4">
    <source>
        <dbReference type="Proteomes" id="UP000286268"/>
    </source>
</evidence>
<dbReference type="RefSeq" id="WP_128215509.1">
    <property type="nucleotide sequence ID" value="NZ_CP025746.1"/>
</dbReference>
<evidence type="ECO:0000313" key="3">
    <source>
        <dbReference type="EMBL" id="QAA34797.1"/>
    </source>
</evidence>
<proteinExistence type="predicted"/>
<dbReference type="EMBL" id="CP025746">
    <property type="protein sequence ID" value="QAA34797.1"/>
    <property type="molecule type" value="Genomic_DNA"/>
</dbReference>
<protein>
    <submittedName>
        <fullName evidence="3">Uncharacterized protein</fullName>
    </submittedName>
</protein>
<feature type="region of interest" description="Disordered" evidence="1">
    <location>
        <begin position="1"/>
        <end position="29"/>
    </location>
</feature>
<reference evidence="3 4" key="1">
    <citation type="submission" date="2018-01" db="EMBL/GenBank/DDBJ databases">
        <title>Genome Sequencing and Assembly of Anaerobacter polyendosporus strain CT4.</title>
        <authorList>
            <person name="Tachaapaikoon C."/>
            <person name="Sutheeworapong S."/>
            <person name="Jenjaroenpun P."/>
            <person name="Wongsurawat T."/>
            <person name="Nookeaw I."/>
            <person name="Cheawchanlertfa P."/>
            <person name="Kosugi A."/>
            <person name="Cheevadhanarak S."/>
            <person name="Ratanakhanokchai K."/>
        </authorList>
    </citation>
    <scope>NUCLEOTIDE SEQUENCE [LARGE SCALE GENOMIC DNA]</scope>
    <source>
        <strain evidence="3 4">CT4</strain>
    </source>
</reference>
<keyword evidence="4" id="KW-1185">Reference proteome</keyword>